<accession>A0ABC8R3C4</accession>
<feature type="domain" description="N-acetyltransferase" evidence="1">
    <location>
        <begin position="174"/>
        <end position="311"/>
    </location>
</feature>
<dbReference type="Pfam" id="PF00583">
    <property type="entry name" value="Acetyltransf_1"/>
    <property type="match status" value="1"/>
</dbReference>
<dbReference type="SUPFAM" id="SSF55729">
    <property type="entry name" value="Acyl-CoA N-acyltransferases (Nat)"/>
    <property type="match status" value="1"/>
</dbReference>
<dbReference type="InterPro" id="IPR016181">
    <property type="entry name" value="Acyl_CoA_acyltransferase"/>
</dbReference>
<dbReference type="EMBL" id="CAUOFW020000898">
    <property type="protein sequence ID" value="CAK9138512.1"/>
    <property type="molecule type" value="Genomic_DNA"/>
</dbReference>
<dbReference type="AlphaFoldDB" id="A0ABC8R3C4"/>
<dbReference type="PANTHER" id="PTHR47426">
    <property type="entry name" value="ACYL-COA N-ACYLTRANSFERASES (NAT) SUPERFAMILY PROTEIN"/>
    <property type="match status" value="1"/>
</dbReference>
<organism evidence="2 3">
    <name type="scientific">Ilex paraguariensis</name>
    <name type="common">yerba mate</name>
    <dbReference type="NCBI Taxonomy" id="185542"/>
    <lineage>
        <taxon>Eukaryota</taxon>
        <taxon>Viridiplantae</taxon>
        <taxon>Streptophyta</taxon>
        <taxon>Embryophyta</taxon>
        <taxon>Tracheophyta</taxon>
        <taxon>Spermatophyta</taxon>
        <taxon>Magnoliopsida</taxon>
        <taxon>eudicotyledons</taxon>
        <taxon>Gunneridae</taxon>
        <taxon>Pentapetalae</taxon>
        <taxon>asterids</taxon>
        <taxon>campanulids</taxon>
        <taxon>Aquifoliales</taxon>
        <taxon>Aquifoliaceae</taxon>
        <taxon>Ilex</taxon>
    </lineage>
</organism>
<dbReference type="PROSITE" id="PS51186">
    <property type="entry name" value="GNAT"/>
    <property type="match status" value="1"/>
</dbReference>
<dbReference type="PANTHER" id="PTHR47426:SF3">
    <property type="entry name" value="GCN5-RELATED N-ACETYLTRANSFERASE 6, CHLOROPLASTIC"/>
    <property type="match status" value="1"/>
</dbReference>
<evidence type="ECO:0000313" key="3">
    <source>
        <dbReference type="Proteomes" id="UP001642360"/>
    </source>
</evidence>
<dbReference type="CDD" id="cd04301">
    <property type="entry name" value="NAT_SF"/>
    <property type="match status" value="1"/>
</dbReference>
<dbReference type="Proteomes" id="UP001642360">
    <property type="component" value="Unassembled WGS sequence"/>
</dbReference>
<name>A0ABC8R3C4_9AQUA</name>
<sequence>MKFSQEWNLNGKPIWSCGGRILMATIGMHRPGFLKTSCYGMRNRHNFHRISAFWTMTMNSKSSQKREYEEFSIKLREHFVSEMETLCPSNLQFDRLQQLDQDLIPQNKIEFGQFVVRKAADEEELWAAAWLRAESHWEDRKNDRYVDSFKRKFAEQEFTALRRRCKAQLGHKCTCIVTIKEEERNVKHTVLKNVFGTLDLIIQQLLDEETFHGEQVKSPLFCSTNGKGNNKYGYIANLCVAKSARRLGIASSMVRFAIITAKTNGAEQVFVHVHRYNRPAQELYRKIGFEVVEMASPQLSEEQTYLLRFRA</sequence>
<evidence type="ECO:0000259" key="1">
    <source>
        <dbReference type="PROSITE" id="PS51186"/>
    </source>
</evidence>
<dbReference type="Gene3D" id="3.40.630.30">
    <property type="match status" value="1"/>
</dbReference>
<evidence type="ECO:0000313" key="2">
    <source>
        <dbReference type="EMBL" id="CAK9138512.1"/>
    </source>
</evidence>
<keyword evidence="3" id="KW-1185">Reference proteome</keyword>
<comment type="caution">
    <text evidence="2">The sequence shown here is derived from an EMBL/GenBank/DDBJ whole genome shotgun (WGS) entry which is preliminary data.</text>
</comment>
<gene>
    <name evidence="2" type="ORF">ILEXP_LOCUS5861</name>
</gene>
<proteinExistence type="predicted"/>
<dbReference type="InterPro" id="IPR000182">
    <property type="entry name" value="GNAT_dom"/>
</dbReference>
<protein>
    <recommendedName>
        <fullName evidence="1">N-acetyltransferase domain-containing protein</fullName>
    </recommendedName>
</protein>
<reference evidence="2 3" key="1">
    <citation type="submission" date="2024-02" db="EMBL/GenBank/DDBJ databases">
        <authorList>
            <person name="Vignale AGUSTIN F."/>
            <person name="Sosa J E."/>
            <person name="Modenutti C."/>
        </authorList>
    </citation>
    <scope>NUCLEOTIDE SEQUENCE [LARGE SCALE GENOMIC DNA]</scope>
</reference>